<feature type="chain" id="PRO_5035715080" evidence="1">
    <location>
        <begin position="19"/>
        <end position="80"/>
    </location>
</feature>
<organism evidence="2 3">
    <name type="scientific">Apolygus lucorum</name>
    <name type="common">Small green plant bug</name>
    <name type="synonym">Lygocoris lucorum</name>
    <dbReference type="NCBI Taxonomy" id="248454"/>
    <lineage>
        <taxon>Eukaryota</taxon>
        <taxon>Metazoa</taxon>
        <taxon>Ecdysozoa</taxon>
        <taxon>Arthropoda</taxon>
        <taxon>Hexapoda</taxon>
        <taxon>Insecta</taxon>
        <taxon>Pterygota</taxon>
        <taxon>Neoptera</taxon>
        <taxon>Paraneoptera</taxon>
        <taxon>Hemiptera</taxon>
        <taxon>Heteroptera</taxon>
        <taxon>Panheteroptera</taxon>
        <taxon>Cimicomorpha</taxon>
        <taxon>Miridae</taxon>
        <taxon>Mirini</taxon>
        <taxon>Apolygus</taxon>
    </lineage>
</organism>
<proteinExistence type="predicted"/>
<evidence type="ECO:0000313" key="3">
    <source>
        <dbReference type="Proteomes" id="UP000466442"/>
    </source>
</evidence>
<accession>A0A8S9XTS8</accession>
<keyword evidence="1" id="KW-0732">Signal</keyword>
<gene>
    <name evidence="2" type="ORF">GE061_012161</name>
</gene>
<dbReference type="EMBL" id="WIXP02000004">
    <property type="protein sequence ID" value="KAF6211648.1"/>
    <property type="molecule type" value="Genomic_DNA"/>
</dbReference>
<comment type="caution">
    <text evidence="2">The sequence shown here is derived from an EMBL/GenBank/DDBJ whole genome shotgun (WGS) entry which is preliminary data.</text>
</comment>
<dbReference type="Proteomes" id="UP000466442">
    <property type="component" value="Unassembled WGS sequence"/>
</dbReference>
<protein>
    <submittedName>
        <fullName evidence="2">Uncharacterized protein</fullName>
    </submittedName>
</protein>
<reference evidence="2" key="1">
    <citation type="journal article" date="2021" name="Mol. Ecol. Resour.">
        <title>Apolygus lucorum genome provides insights into omnivorousness and mesophyll feeding.</title>
        <authorList>
            <person name="Liu Y."/>
            <person name="Liu H."/>
            <person name="Wang H."/>
            <person name="Huang T."/>
            <person name="Liu B."/>
            <person name="Yang B."/>
            <person name="Yin L."/>
            <person name="Li B."/>
            <person name="Zhang Y."/>
            <person name="Zhang S."/>
            <person name="Jiang F."/>
            <person name="Zhang X."/>
            <person name="Ren Y."/>
            <person name="Wang B."/>
            <person name="Wang S."/>
            <person name="Lu Y."/>
            <person name="Wu K."/>
            <person name="Fan W."/>
            <person name="Wang G."/>
        </authorList>
    </citation>
    <scope>NUCLEOTIDE SEQUENCE</scope>
    <source>
        <strain evidence="2">12Hb</strain>
    </source>
</reference>
<feature type="signal peptide" evidence="1">
    <location>
        <begin position="1"/>
        <end position="18"/>
    </location>
</feature>
<evidence type="ECO:0000256" key="1">
    <source>
        <dbReference type="SAM" id="SignalP"/>
    </source>
</evidence>
<keyword evidence="3" id="KW-1185">Reference proteome</keyword>
<dbReference type="AlphaFoldDB" id="A0A8S9XTS8"/>
<dbReference type="OrthoDB" id="6348963at2759"/>
<name>A0A8S9XTS8_APOLU</name>
<sequence length="80" mass="8876">MWWLGLALLGAVAASIHDNRIGSPEAVLSVEDPSSSLFNIISPMPYTGEVDSRGFHGGMFDGIGDYYPAWPSVYYKRFYK</sequence>
<evidence type="ECO:0000313" key="2">
    <source>
        <dbReference type="EMBL" id="KAF6211648.1"/>
    </source>
</evidence>